<dbReference type="InterPro" id="IPR011051">
    <property type="entry name" value="RmlC_Cupin_sf"/>
</dbReference>
<keyword evidence="3" id="KW-0804">Transcription</keyword>
<dbReference type="InterPro" id="IPR018060">
    <property type="entry name" value="HTH_AraC"/>
</dbReference>
<dbReference type="SUPFAM" id="SSF51182">
    <property type="entry name" value="RmlC-like cupins"/>
    <property type="match status" value="1"/>
</dbReference>
<reference evidence="6 7" key="1">
    <citation type="journal article" date="2019" name="Int. J. Syst. Evol. Microbiol.">
        <title>The Global Catalogue of Microorganisms (GCM) 10K type strain sequencing project: providing services to taxonomists for standard genome sequencing and annotation.</title>
        <authorList>
            <consortium name="The Broad Institute Genomics Platform"/>
            <consortium name="The Broad Institute Genome Sequencing Center for Infectious Disease"/>
            <person name="Wu L."/>
            <person name="Ma J."/>
        </authorList>
    </citation>
    <scope>NUCLEOTIDE SEQUENCE [LARGE SCALE GENOMIC DNA]</scope>
    <source>
        <strain evidence="6 7">JCM 14718</strain>
    </source>
</reference>
<dbReference type="InterPro" id="IPR014710">
    <property type="entry name" value="RmlC-like_jellyroll"/>
</dbReference>
<accession>A0ABN2GPL5</accession>
<sequence length="254" mass="28188">MSDNRQPLAWLQPNSFGLRPGQRIEPHRHDRHQLIYAAAGVLAVTTALGVWIAPSQRAVWIPAGTEHAHRAHGPTDVRTLLFPAELAGPSPDQTPVIVAVSPLLRHLVLALVESPPADRQERQRLEQVTVDQLRRLPDAPLHLPEPRDDRLRAIGELLRQAPGERYRVADLGQRVGASERTILRLCRRELGMTLQQWRTQLRLVHALELLADGTPVIVTAHRCGWANPSDFIATFAAAMGSTPGTYQSELRKSG</sequence>
<dbReference type="RefSeq" id="WP_344309979.1">
    <property type="nucleotide sequence ID" value="NZ_BAAANY010000008.1"/>
</dbReference>
<keyword evidence="4" id="KW-0472">Membrane</keyword>
<dbReference type="Pfam" id="PF12833">
    <property type="entry name" value="HTH_18"/>
    <property type="match status" value="1"/>
</dbReference>
<dbReference type="PANTHER" id="PTHR11019:SF199">
    <property type="entry name" value="HTH-TYPE TRANSCRIPTIONAL REGULATOR NIMR"/>
    <property type="match status" value="1"/>
</dbReference>
<dbReference type="Gene3D" id="1.10.10.60">
    <property type="entry name" value="Homeodomain-like"/>
    <property type="match status" value="1"/>
</dbReference>
<keyword evidence="4" id="KW-0812">Transmembrane</keyword>
<keyword evidence="4" id="KW-1133">Transmembrane helix</keyword>
<protein>
    <submittedName>
        <fullName evidence="6">Helix-turn-helix transcriptional regulator</fullName>
    </submittedName>
</protein>
<dbReference type="InterPro" id="IPR009057">
    <property type="entry name" value="Homeodomain-like_sf"/>
</dbReference>
<dbReference type="PROSITE" id="PS01124">
    <property type="entry name" value="HTH_ARAC_FAMILY_2"/>
    <property type="match status" value="1"/>
</dbReference>
<organism evidence="6 7">
    <name type="scientific">Fodinicola feengrottensis</name>
    <dbReference type="NCBI Taxonomy" id="435914"/>
    <lineage>
        <taxon>Bacteria</taxon>
        <taxon>Bacillati</taxon>
        <taxon>Actinomycetota</taxon>
        <taxon>Actinomycetes</taxon>
        <taxon>Mycobacteriales</taxon>
        <taxon>Fodinicola</taxon>
    </lineage>
</organism>
<dbReference type="SMART" id="SM00342">
    <property type="entry name" value="HTH_ARAC"/>
    <property type="match status" value="1"/>
</dbReference>
<dbReference type="InterPro" id="IPR003313">
    <property type="entry name" value="AraC-bd"/>
</dbReference>
<keyword evidence="7" id="KW-1185">Reference proteome</keyword>
<feature type="domain" description="HTH araC/xylS-type" evidence="5">
    <location>
        <begin position="152"/>
        <end position="249"/>
    </location>
</feature>
<proteinExistence type="predicted"/>
<dbReference type="Proteomes" id="UP001500618">
    <property type="component" value="Unassembled WGS sequence"/>
</dbReference>
<dbReference type="Pfam" id="PF02311">
    <property type="entry name" value="AraC_binding"/>
    <property type="match status" value="1"/>
</dbReference>
<evidence type="ECO:0000256" key="2">
    <source>
        <dbReference type="ARBA" id="ARBA00023125"/>
    </source>
</evidence>
<dbReference type="CDD" id="cd06124">
    <property type="entry name" value="cupin_NimR-like_N"/>
    <property type="match status" value="1"/>
</dbReference>
<comment type="caution">
    <text evidence="6">The sequence shown here is derived from an EMBL/GenBank/DDBJ whole genome shotgun (WGS) entry which is preliminary data.</text>
</comment>
<evidence type="ECO:0000313" key="6">
    <source>
        <dbReference type="EMBL" id="GAA1674727.1"/>
    </source>
</evidence>
<dbReference type="EMBL" id="BAAANY010000008">
    <property type="protein sequence ID" value="GAA1674727.1"/>
    <property type="molecule type" value="Genomic_DNA"/>
</dbReference>
<evidence type="ECO:0000256" key="1">
    <source>
        <dbReference type="ARBA" id="ARBA00023015"/>
    </source>
</evidence>
<keyword evidence="1" id="KW-0805">Transcription regulation</keyword>
<name>A0ABN2GPL5_9ACTN</name>
<feature type="transmembrane region" description="Helical" evidence="4">
    <location>
        <begin position="34"/>
        <end position="53"/>
    </location>
</feature>
<dbReference type="SUPFAM" id="SSF46689">
    <property type="entry name" value="Homeodomain-like"/>
    <property type="match status" value="1"/>
</dbReference>
<evidence type="ECO:0000256" key="4">
    <source>
        <dbReference type="SAM" id="Phobius"/>
    </source>
</evidence>
<keyword evidence="2" id="KW-0238">DNA-binding</keyword>
<evidence type="ECO:0000256" key="3">
    <source>
        <dbReference type="ARBA" id="ARBA00023163"/>
    </source>
</evidence>
<dbReference type="PANTHER" id="PTHR11019">
    <property type="entry name" value="HTH-TYPE TRANSCRIPTIONAL REGULATOR NIMR"/>
    <property type="match status" value="1"/>
</dbReference>
<evidence type="ECO:0000313" key="7">
    <source>
        <dbReference type="Proteomes" id="UP001500618"/>
    </source>
</evidence>
<evidence type="ECO:0000259" key="5">
    <source>
        <dbReference type="PROSITE" id="PS01124"/>
    </source>
</evidence>
<gene>
    <name evidence="6" type="ORF">GCM10009765_25140</name>
</gene>
<dbReference type="Gene3D" id="2.60.120.10">
    <property type="entry name" value="Jelly Rolls"/>
    <property type="match status" value="1"/>
</dbReference>